<dbReference type="RefSeq" id="WP_184176167.1">
    <property type="nucleotide sequence ID" value="NZ_JACHGF010000006.1"/>
</dbReference>
<sequence>MENPYRNYNPLAKLYEYLKTHELGITISVGAYLLLVSIGMVFSFFYYITFKINIFRFSNLNDFIMAPFQEIAAILFVAASLLILGGLYKLNEILYDKFPVIRKWTFYKNKSEAHRNKIRDRMGFAMIGLYVFVAVQYYALYQANQVRHDTRKFSYQVLYEDFPADSTHYQYLGDNSTYFFLYNPNIKQAVVVPLGKVKTVSIHKNPNGSFF</sequence>
<dbReference type="EMBL" id="JACHGF010000006">
    <property type="protein sequence ID" value="MBB5285733.1"/>
    <property type="molecule type" value="Genomic_DNA"/>
</dbReference>
<gene>
    <name evidence="2" type="ORF">HNQ92_003893</name>
</gene>
<protein>
    <submittedName>
        <fullName evidence="2">Uncharacterized protein</fullName>
    </submittedName>
</protein>
<keyword evidence="1" id="KW-1133">Transmembrane helix</keyword>
<accession>A0A840TWU3</accession>
<feature type="transmembrane region" description="Helical" evidence="1">
    <location>
        <begin position="23"/>
        <end position="48"/>
    </location>
</feature>
<organism evidence="2 3">
    <name type="scientific">Rhabdobacter roseus</name>
    <dbReference type="NCBI Taxonomy" id="1655419"/>
    <lineage>
        <taxon>Bacteria</taxon>
        <taxon>Pseudomonadati</taxon>
        <taxon>Bacteroidota</taxon>
        <taxon>Cytophagia</taxon>
        <taxon>Cytophagales</taxon>
        <taxon>Cytophagaceae</taxon>
        <taxon>Rhabdobacter</taxon>
    </lineage>
</organism>
<name>A0A840TWU3_9BACT</name>
<evidence type="ECO:0000256" key="1">
    <source>
        <dbReference type="SAM" id="Phobius"/>
    </source>
</evidence>
<comment type="caution">
    <text evidence="2">The sequence shown here is derived from an EMBL/GenBank/DDBJ whole genome shotgun (WGS) entry which is preliminary data.</text>
</comment>
<evidence type="ECO:0000313" key="2">
    <source>
        <dbReference type="EMBL" id="MBB5285733.1"/>
    </source>
</evidence>
<feature type="transmembrane region" description="Helical" evidence="1">
    <location>
        <begin position="68"/>
        <end position="88"/>
    </location>
</feature>
<proteinExistence type="predicted"/>
<evidence type="ECO:0000313" key="3">
    <source>
        <dbReference type="Proteomes" id="UP000557307"/>
    </source>
</evidence>
<keyword evidence="1" id="KW-0812">Transmembrane</keyword>
<dbReference type="AlphaFoldDB" id="A0A840TWU3"/>
<keyword evidence="1" id="KW-0472">Membrane</keyword>
<feature type="transmembrane region" description="Helical" evidence="1">
    <location>
        <begin position="122"/>
        <end position="141"/>
    </location>
</feature>
<keyword evidence="3" id="KW-1185">Reference proteome</keyword>
<dbReference type="Proteomes" id="UP000557307">
    <property type="component" value="Unassembled WGS sequence"/>
</dbReference>
<reference evidence="2 3" key="1">
    <citation type="submission" date="2020-08" db="EMBL/GenBank/DDBJ databases">
        <title>Genomic Encyclopedia of Type Strains, Phase IV (KMG-IV): sequencing the most valuable type-strain genomes for metagenomic binning, comparative biology and taxonomic classification.</title>
        <authorList>
            <person name="Goeker M."/>
        </authorList>
    </citation>
    <scope>NUCLEOTIDE SEQUENCE [LARGE SCALE GENOMIC DNA]</scope>
    <source>
        <strain evidence="2 3">DSM 105074</strain>
    </source>
</reference>